<evidence type="ECO:0000313" key="10">
    <source>
        <dbReference type="EMBL" id="MCY0150138.1"/>
    </source>
</evidence>
<dbReference type="SMART" id="SM00382">
    <property type="entry name" value="AAA"/>
    <property type="match status" value="1"/>
</dbReference>
<dbReference type="InterPro" id="IPR003439">
    <property type="entry name" value="ABC_transporter-like_ATP-bd"/>
</dbReference>
<evidence type="ECO:0000256" key="3">
    <source>
        <dbReference type="ARBA" id="ARBA00022741"/>
    </source>
</evidence>
<name>A0ABT3ZER6_9HYPH</name>
<evidence type="ECO:0000256" key="4">
    <source>
        <dbReference type="ARBA" id="ARBA00022840"/>
    </source>
</evidence>
<comment type="caution">
    <text evidence="10">The sequence shown here is derived from an EMBL/GenBank/DDBJ whole genome shotgun (WGS) entry which is preliminary data.</text>
</comment>
<keyword evidence="1 7" id="KW-0813">Transport</keyword>
<dbReference type="PROSITE" id="PS50893">
    <property type="entry name" value="ABC_TRANSPORTER_2"/>
    <property type="match status" value="1"/>
</dbReference>
<evidence type="ECO:0000256" key="8">
    <source>
        <dbReference type="SAM" id="MobiDB-lite"/>
    </source>
</evidence>
<dbReference type="PANTHER" id="PTHR42781:SF4">
    <property type="entry name" value="SPERMIDINE_PUTRESCINE IMPORT ATP-BINDING PROTEIN POTA"/>
    <property type="match status" value="1"/>
</dbReference>
<dbReference type="SUPFAM" id="SSF52540">
    <property type="entry name" value="P-loop containing nucleoside triphosphate hydrolases"/>
    <property type="match status" value="1"/>
</dbReference>
<protein>
    <recommendedName>
        <fullName evidence="7">Spermidine/putrescine import ATP-binding protein PotA</fullName>
        <ecNumber evidence="7">7.6.2.11</ecNumber>
    </recommendedName>
</protein>
<evidence type="ECO:0000256" key="2">
    <source>
        <dbReference type="ARBA" id="ARBA00022475"/>
    </source>
</evidence>
<dbReference type="InterPro" id="IPR017871">
    <property type="entry name" value="ABC_transporter-like_CS"/>
</dbReference>
<feature type="compositionally biased region" description="Basic and acidic residues" evidence="8">
    <location>
        <begin position="333"/>
        <end position="347"/>
    </location>
</feature>
<dbReference type="PANTHER" id="PTHR42781">
    <property type="entry name" value="SPERMIDINE/PUTRESCINE IMPORT ATP-BINDING PROTEIN POTA"/>
    <property type="match status" value="1"/>
</dbReference>
<evidence type="ECO:0000256" key="1">
    <source>
        <dbReference type="ARBA" id="ARBA00022448"/>
    </source>
</evidence>
<feature type="domain" description="ABC transporter" evidence="9">
    <location>
        <begin position="3"/>
        <end position="236"/>
    </location>
</feature>
<keyword evidence="5 7" id="KW-1278">Translocase</keyword>
<evidence type="ECO:0000256" key="6">
    <source>
        <dbReference type="ARBA" id="ARBA00023136"/>
    </source>
</evidence>
<comment type="function">
    <text evidence="7">Part of the ABC transporter complex PotABCD involved in spermidine/putrescine import. Responsible for energy coupling to the transport system.</text>
</comment>
<dbReference type="Gene3D" id="3.40.50.300">
    <property type="entry name" value="P-loop containing nucleotide triphosphate hydrolases"/>
    <property type="match status" value="1"/>
</dbReference>
<dbReference type="NCBIfam" id="TIGR01187">
    <property type="entry name" value="potA"/>
    <property type="match status" value="1"/>
</dbReference>
<proteinExistence type="inferred from homology"/>
<gene>
    <name evidence="7" type="primary">potA</name>
    <name evidence="10" type="ORF">OEG84_21135</name>
</gene>
<dbReference type="RefSeq" id="WP_267655577.1">
    <property type="nucleotide sequence ID" value="NZ_JAOVZR010000001.1"/>
</dbReference>
<keyword evidence="11" id="KW-1185">Reference proteome</keyword>
<keyword evidence="6 7" id="KW-0472">Membrane</keyword>
<dbReference type="Proteomes" id="UP001073227">
    <property type="component" value="Unassembled WGS sequence"/>
</dbReference>
<accession>A0ABT3ZER6</accession>
<reference evidence="10" key="1">
    <citation type="submission" date="2022-10" db="EMBL/GenBank/DDBJ databases">
        <title>Hoeflea sp. G2-23, isolated from marine algae.</title>
        <authorList>
            <person name="Kristyanto S."/>
            <person name="Kim J.M."/>
            <person name="Jeon C.O."/>
        </authorList>
    </citation>
    <scope>NUCLEOTIDE SEQUENCE</scope>
    <source>
        <strain evidence="10">G2-23</strain>
    </source>
</reference>
<dbReference type="EC" id="7.6.2.11" evidence="7"/>
<keyword evidence="4 7" id="KW-0067">ATP-binding</keyword>
<evidence type="ECO:0000256" key="7">
    <source>
        <dbReference type="RuleBase" id="RU364083"/>
    </source>
</evidence>
<dbReference type="InterPro" id="IPR008995">
    <property type="entry name" value="Mo/tungstate-bd_C_term_dom"/>
</dbReference>
<dbReference type="EMBL" id="JAOVZR010000001">
    <property type="protein sequence ID" value="MCY0150138.1"/>
    <property type="molecule type" value="Genomic_DNA"/>
</dbReference>
<sequence length="358" mass="39568">MTIEFNSVSKIFANSGSTRVLDDVNLVIEDNEFFTLLGPSGCGKTTLLRMIAGFEHPTSGSITLFGDPLEATPPNARPVNTVFQHYALFPHQTVEQNVSFGLKMLRRPAAEIKVDVERVLDLVQLGDLARRLPHQLSGGQQQRVALARALVTRPRALLLDEPLSALDSKLRDEMRVELKTLQREMGITFVFVTHDQGEALAMSDRIAVLSGGRIQQVGSPDEIYDRPANRFVAQFVGDTNFLEGTVFCGPGRESVFRTSAGAIIPIADTSYQENQCATLAFIRPEKLHLSSYADAEASGRKGLRGVVSNKLYLGTDTVYSIDLDGGETLRAQNPEHERSGKPFRDWRPGQCQRRAQRV</sequence>
<feature type="region of interest" description="Disordered" evidence="8">
    <location>
        <begin position="331"/>
        <end position="358"/>
    </location>
</feature>
<dbReference type="InterPro" id="IPR003593">
    <property type="entry name" value="AAA+_ATPase"/>
</dbReference>
<dbReference type="SUPFAM" id="SSF50331">
    <property type="entry name" value="MOP-like"/>
    <property type="match status" value="1"/>
</dbReference>
<dbReference type="Pfam" id="PF00005">
    <property type="entry name" value="ABC_tran"/>
    <property type="match status" value="1"/>
</dbReference>
<evidence type="ECO:0000313" key="11">
    <source>
        <dbReference type="Proteomes" id="UP001073227"/>
    </source>
</evidence>
<dbReference type="Pfam" id="PF08402">
    <property type="entry name" value="TOBE_2"/>
    <property type="match status" value="1"/>
</dbReference>
<evidence type="ECO:0000259" key="9">
    <source>
        <dbReference type="PROSITE" id="PS50893"/>
    </source>
</evidence>
<dbReference type="InterPro" id="IPR013611">
    <property type="entry name" value="Transp-assoc_OB_typ2"/>
</dbReference>
<dbReference type="InterPro" id="IPR050093">
    <property type="entry name" value="ABC_SmlMolc_Importer"/>
</dbReference>
<dbReference type="GO" id="GO:0005524">
    <property type="term" value="F:ATP binding"/>
    <property type="evidence" value="ECO:0007669"/>
    <property type="project" value="UniProtKB-KW"/>
</dbReference>
<comment type="similarity">
    <text evidence="7">Belongs to the ABC transporter superfamily. Spermidine/putrescine importer (TC 3.A.1.11.1) family.</text>
</comment>
<organism evidence="10 11">
    <name type="scientific">Hoeflea algicola</name>
    <dbReference type="NCBI Taxonomy" id="2983763"/>
    <lineage>
        <taxon>Bacteria</taxon>
        <taxon>Pseudomonadati</taxon>
        <taxon>Pseudomonadota</taxon>
        <taxon>Alphaproteobacteria</taxon>
        <taxon>Hyphomicrobiales</taxon>
        <taxon>Rhizobiaceae</taxon>
        <taxon>Hoeflea</taxon>
    </lineage>
</organism>
<keyword evidence="3 7" id="KW-0547">Nucleotide-binding</keyword>
<dbReference type="PROSITE" id="PS00211">
    <property type="entry name" value="ABC_TRANSPORTER_1"/>
    <property type="match status" value="1"/>
</dbReference>
<comment type="catalytic activity">
    <reaction evidence="7">
        <text>ATP + H2O + polyamine-[polyamine-binding protein]Side 1 = ADP + phosphate + polyamineSide 2 + [polyamine-binding protein]Side 1.</text>
        <dbReference type="EC" id="7.6.2.11"/>
    </reaction>
</comment>
<dbReference type="Gene3D" id="2.40.50.100">
    <property type="match status" value="1"/>
</dbReference>
<dbReference type="InterPro" id="IPR027417">
    <property type="entry name" value="P-loop_NTPase"/>
</dbReference>
<dbReference type="InterPro" id="IPR005893">
    <property type="entry name" value="PotA-like"/>
</dbReference>
<keyword evidence="2 7" id="KW-1003">Cell membrane</keyword>
<comment type="subunit">
    <text evidence="7">The complex is composed of two ATP-binding proteins (PotA), two transmembrane proteins (PotB and PotC) and a solute-binding protein (PotD).</text>
</comment>
<evidence type="ECO:0000256" key="5">
    <source>
        <dbReference type="ARBA" id="ARBA00022967"/>
    </source>
</evidence>